<dbReference type="InterPro" id="IPR036388">
    <property type="entry name" value="WH-like_DNA-bd_sf"/>
</dbReference>
<dbReference type="InterPro" id="IPR036390">
    <property type="entry name" value="WH_DNA-bd_sf"/>
</dbReference>
<evidence type="ECO:0000259" key="4">
    <source>
        <dbReference type="PROSITE" id="PS50949"/>
    </source>
</evidence>
<dbReference type="SUPFAM" id="SSF46785">
    <property type="entry name" value="Winged helix' DNA-binding domain"/>
    <property type="match status" value="1"/>
</dbReference>
<dbReference type="PROSITE" id="PS50949">
    <property type="entry name" value="HTH_GNTR"/>
    <property type="match status" value="1"/>
</dbReference>
<sequence>MTSPARYRGPLCDARVGPAQEIQARVFVDVGYWGMAETPKPLPRPTLTEQVMDYVRGAVASGEIVAGAWYSVQQLSEVLGISRSPVRDGLLRLEESGLIQFTANRGFQIVSSSPEDIAEIYALRLGIEVPAARRAARQRNVADLGEIDHLVELMSQAADIGEAEEFFRHERALHDLILRLGHSERGARLVAQLRPHTRLIGREVITPRRSLHHVLQEFDALLVALREQDQVAAGEAMRNHLCSTGMELLQQAVELNGGQAQPRQIWKTYTSGL</sequence>
<reference evidence="5 6" key="1">
    <citation type="submission" date="2019-11" db="EMBL/GenBank/DDBJ databases">
        <title>Complete genome sequence of Corynebacterium kalinowskii 1959, a novel Corynebacterium species isolated from soil of a small paddock in Vilsendorf, Germany.</title>
        <authorList>
            <person name="Schaffert L."/>
            <person name="Ruwe M."/>
            <person name="Milse J."/>
            <person name="Hanuschka K."/>
            <person name="Ortseifen V."/>
            <person name="Droste J."/>
            <person name="Brandt D."/>
            <person name="Schlueter L."/>
            <person name="Kutter Y."/>
            <person name="Vinke S."/>
            <person name="Viehoefer P."/>
            <person name="Jacob L."/>
            <person name="Luebke N.-C."/>
            <person name="Schulte-Berndt E."/>
            <person name="Hain C."/>
            <person name="Linder M."/>
            <person name="Schmidt P."/>
            <person name="Wollenschlaeger L."/>
            <person name="Luttermann T."/>
            <person name="Thieme E."/>
            <person name="Hassa J."/>
            <person name="Haak M."/>
            <person name="Wittchen M."/>
            <person name="Mentz A."/>
            <person name="Persicke M."/>
            <person name="Busche T."/>
            <person name="Ruckert C."/>
        </authorList>
    </citation>
    <scope>NUCLEOTIDE SEQUENCE [LARGE SCALE GENOMIC DNA]</scope>
    <source>
        <strain evidence="5 6">2039</strain>
    </source>
</reference>
<dbReference type="InterPro" id="IPR000524">
    <property type="entry name" value="Tscrpt_reg_HTH_GntR"/>
</dbReference>
<evidence type="ECO:0000256" key="1">
    <source>
        <dbReference type="ARBA" id="ARBA00023015"/>
    </source>
</evidence>
<dbReference type="GO" id="GO:0003700">
    <property type="term" value="F:DNA-binding transcription factor activity"/>
    <property type="evidence" value="ECO:0007669"/>
    <property type="project" value="InterPro"/>
</dbReference>
<evidence type="ECO:0000313" key="5">
    <source>
        <dbReference type="EMBL" id="QGU07953.1"/>
    </source>
</evidence>
<dbReference type="KEGG" id="cok:COCCU_10170"/>
<dbReference type="Pfam" id="PF07729">
    <property type="entry name" value="FCD"/>
    <property type="match status" value="1"/>
</dbReference>
<evidence type="ECO:0000256" key="3">
    <source>
        <dbReference type="ARBA" id="ARBA00023163"/>
    </source>
</evidence>
<dbReference type="GO" id="GO:0003677">
    <property type="term" value="F:DNA binding"/>
    <property type="evidence" value="ECO:0007669"/>
    <property type="project" value="UniProtKB-KW"/>
</dbReference>
<protein>
    <submittedName>
        <fullName evidence="5">Putative HTH-type transcriptional regulator YdfH</fullName>
    </submittedName>
</protein>
<keyword evidence="3" id="KW-0804">Transcription</keyword>
<evidence type="ECO:0000256" key="2">
    <source>
        <dbReference type="ARBA" id="ARBA00023125"/>
    </source>
</evidence>
<dbReference type="Gene3D" id="1.10.10.10">
    <property type="entry name" value="Winged helix-like DNA-binding domain superfamily/Winged helix DNA-binding domain"/>
    <property type="match status" value="1"/>
</dbReference>
<accession>A0A6B8VUV1</accession>
<dbReference type="PANTHER" id="PTHR43537">
    <property type="entry name" value="TRANSCRIPTIONAL REGULATOR, GNTR FAMILY"/>
    <property type="match status" value="1"/>
</dbReference>
<dbReference type="InterPro" id="IPR011711">
    <property type="entry name" value="GntR_C"/>
</dbReference>
<dbReference type="EMBL" id="CP046455">
    <property type="protein sequence ID" value="QGU07953.1"/>
    <property type="molecule type" value="Genomic_DNA"/>
</dbReference>
<dbReference type="Pfam" id="PF00392">
    <property type="entry name" value="GntR"/>
    <property type="match status" value="1"/>
</dbReference>
<keyword evidence="2" id="KW-0238">DNA-binding</keyword>
<keyword evidence="6" id="KW-1185">Reference proteome</keyword>
<keyword evidence="1" id="KW-0805">Transcription regulation</keyword>
<dbReference type="InterPro" id="IPR008920">
    <property type="entry name" value="TF_FadR/GntR_C"/>
</dbReference>
<dbReference type="SMART" id="SM00895">
    <property type="entry name" value="FCD"/>
    <property type="match status" value="1"/>
</dbReference>
<feature type="domain" description="HTH gntR-type" evidence="4">
    <location>
        <begin position="45"/>
        <end position="112"/>
    </location>
</feature>
<dbReference type="PANTHER" id="PTHR43537:SF24">
    <property type="entry name" value="GLUCONATE OPERON TRANSCRIPTIONAL REPRESSOR"/>
    <property type="match status" value="1"/>
</dbReference>
<evidence type="ECO:0000313" key="6">
    <source>
        <dbReference type="Proteomes" id="UP000424462"/>
    </source>
</evidence>
<organism evidence="5 6">
    <name type="scientific">Corynebacterium occultum</name>
    <dbReference type="NCBI Taxonomy" id="2675219"/>
    <lineage>
        <taxon>Bacteria</taxon>
        <taxon>Bacillati</taxon>
        <taxon>Actinomycetota</taxon>
        <taxon>Actinomycetes</taxon>
        <taxon>Mycobacteriales</taxon>
        <taxon>Corynebacteriaceae</taxon>
        <taxon>Corynebacterium</taxon>
    </lineage>
</organism>
<dbReference type="AlphaFoldDB" id="A0A6B8VUV1"/>
<name>A0A6B8VUV1_9CORY</name>
<dbReference type="Gene3D" id="1.20.120.530">
    <property type="entry name" value="GntR ligand-binding domain-like"/>
    <property type="match status" value="1"/>
</dbReference>
<dbReference type="RefSeq" id="WP_231598736.1">
    <property type="nucleotide sequence ID" value="NZ_CP046455.1"/>
</dbReference>
<proteinExistence type="predicted"/>
<dbReference type="Proteomes" id="UP000424462">
    <property type="component" value="Chromosome"/>
</dbReference>
<dbReference type="SUPFAM" id="SSF48008">
    <property type="entry name" value="GntR ligand-binding domain-like"/>
    <property type="match status" value="1"/>
</dbReference>
<gene>
    <name evidence="5" type="primary">ydfH</name>
    <name evidence="5" type="ORF">COCCU_10170</name>
</gene>